<dbReference type="PANTHER" id="PTHR15410:SF2">
    <property type="entry name" value="HIRA-INTERACTING PROTEIN 3"/>
    <property type="match status" value="1"/>
</dbReference>
<keyword evidence="3" id="KW-1185">Reference proteome</keyword>
<evidence type="ECO:0008006" key="4">
    <source>
        <dbReference type="Google" id="ProtNLM"/>
    </source>
</evidence>
<organism evidence="2 3">
    <name type="scientific">Coemansia aciculifera</name>
    <dbReference type="NCBI Taxonomy" id="417176"/>
    <lineage>
        <taxon>Eukaryota</taxon>
        <taxon>Fungi</taxon>
        <taxon>Fungi incertae sedis</taxon>
        <taxon>Zoopagomycota</taxon>
        <taxon>Kickxellomycotina</taxon>
        <taxon>Kickxellomycetes</taxon>
        <taxon>Kickxellales</taxon>
        <taxon>Kickxellaceae</taxon>
        <taxon>Coemansia</taxon>
    </lineage>
</organism>
<feature type="compositionally biased region" description="Acidic residues" evidence="1">
    <location>
        <begin position="77"/>
        <end position="98"/>
    </location>
</feature>
<comment type="caution">
    <text evidence="2">The sequence shown here is derived from an EMBL/GenBank/DDBJ whole genome shotgun (WGS) entry which is preliminary data.</text>
</comment>
<evidence type="ECO:0000313" key="2">
    <source>
        <dbReference type="EMBL" id="KAJ2864010.1"/>
    </source>
</evidence>
<dbReference type="Proteomes" id="UP001140074">
    <property type="component" value="Unassembled WGS sequence"/>
</dbReference>
<proteinExistence type="predicted"/>
<dbReference type="PANTHER" id="PTHR15410">
    <property type="entry name" value="HIRA-INTERACTING PROTEIN 3"/>
    <property type="match status" value="1"/>
</dbReference>
<dbReference type="InterPro" id="IPR037647">
    <property type="entry name" value="HIRIP3"/>
</dbReference>
<feature type="region of interest" description="Disordered" evidence="1">
    <location>
        <begin position="204"/>
        <end position="319"/>
    </location>
</feature>
<feature type="region of interest" description="Disordered" evidence="1">
    <location>
        <begin position="64"/>
        <end position="138"/>
    </location>
</feature>
<evidence type="ECO:0000256" key="1">
    <source>
        <dbReference type="SAM" id="MobiDB-lite"/>
    </source>
</evidence>
<accession>A0A9W8II90</accession>
<dbReference type="AlphaFoldDB" id="A0A9W8II90"/>
<dbReference type="GO" id="GO:0005634">
    <property type="term" value="C:nucleus"/>
    <property type="evidence" value="ECO:0007669"/>
    <property type="project" value="TreeGrafter"/>
</dbReference>
<reference evidence="2" key="1">
    <citation type="submission" date="2022-07" db="EMBL/GenBank/DDBJ databases">
        <title>Phylogenomic reconstructions and comparative analyses of Kickxellomycotina fungi.</title>
        <authorList>
            <person name="Reynolds N.K."/>
            <person name="Stajich J.E."/>
            <person name="Barry K."/>
            <person name="Grigoriev I.V."/>
            <person name="Crous P."/>
            <person name="Smith M.E."/>
        </authorList>
    </citation>
    <scope>NUCLEOTIDE SEQUENCE</scope>
    <source>
        <strain evidence="2">RSA 476</strain>
    </source>
</reference>
<name>A0A9W8II90_9FUNG</name>
<feature type="compositionally biased region" description="Acidic residues" evidence="1">
    <location>
        <begin position="269"/>
        <end position="319"/>
    </location>
</feature>
<feature type="compositionally biased region" description="Acidic residues" evidence="1">
    <location>
        <begin position="204"/>
        <end position="214"/>
    </location>
</feature>
<protein>
    <recommendedName>
        <fullName evidence="4">Histone chaperone domain-containing protein</fullName>
    </recommendedName>
</protein>
<sequence length="319" mass="34501">MPAVDITKLKEVCAQLVSEGDLDELTDRSVRRSAEQILGLDENTLEEKVYKKVAKETVAEAIARIKSKQDESSAAQSDEEDVKDADESEVSELDDDDVPVPTSAAQKKRALATSKSPQAAKRAKKDDSGGKLSKSSETTITNLKQYITKCGLRKVWAKELAGLSGAQQIQHLKDILSELGMEGRPTLEKCKKIKAKRDLLAELEEIGGGDDEPDLAPVSSGRSRRGGSTKVVQDDDSDEEHSEVVAPGMEVEKKAAKETDLLDHGSDAAPEEEDEDEDEDSEESDAYSEGGSESDDGAQSEKDDDEEESGDDEPDADSD</sequence>
<feature type="compositionally biased region" description="Basic and acidic residues" evidence="1">
    <location>
        <begin position="250"/>
        <end position="266"/>
    </location>
</feature>
<dbReference type="EMBL" id="JANBUY010000103">
    <property type="protein sequence ID" value="KAJ2864010.1"/>
    <property type="molecule type" value="Genomic_DNA"/>
</dbReference>
<gene>
    <name evidence="2" type="ORF">GGH94_003230</name>
</gene>
<evidence type="ECO:0000313" key="3">
    <source>
        <dbReference type="Proteomes" id="UP001140074"/>
    </source>
</evidence>